<protein>
    <submittedName>
        <fullName evidence="3">Alpha/beta hydrolase family protein</fullName>
    </submittedName>
</protein>
<evidence type="ECO:0000256" key="1">
    <source>
        <dbReference type="ARBA" id="ARBA00022801"/>
    </source>
</evidence>
<name>A0A1I3I7G1_9SPIR</name>
<organism evidence="3 4">
    <name type="scientific">Treponema bryantii</name>
    <dbReference type="NCBI Taxonomy" id="163"/>
    <lineage>
        <taxon>Bacteria</taxon>
        <taxon>Pseudomonadati</taxon>
        <taxon>Spirochaetota</taxon>
        <taxon>Spirochaetia</taxon>
        <taxon>Spirochaetales</taxon>
        <taxon>Treponemataceae</taxon>
        <taxon>Treponema</taxon>
    </lineage>
</organism>
<evidence type="ECO:0000259" key="2">
    <source>
        <dbReference type="Pfam" id="PF07859"/>
    </source>
</evidence>
<dbReference type="Gene3D" id="3.40.50.1820">
    <property type="entry name" value="alpha/beta hydrolase"/>
    <property type="match status" value="1"/>
</dbReference>
<evidence type="ECO:0000313" key="3">
    <source>
        <dbReference type="EMBL" id="SFI43876.1"/>
    </source>
</evidence>
<dbReference type="InterPro" id="IPR013094">
    <property type="entry name" value="AB_hydrolase_3"/>
</dbReference>
<gene>
    <name evidence="3" type="ORF">SAMN04487775_101380</name>
</gene>
<dbReference type="PANTHER" id="PTHR22946">
    <property type="entry name" value="DIENELACTONE HYDROLASE DOMAIN-CONTAINING PROTEIN-RELATED"/>
    <property type="match status" value="1"/>
</dbReference>
<reference evidence="4" key="1">
    <citation type="submission" date="2016-10" db="EMBL/GenBank/DDBJ databases">
        <authorList>
            <person name="Varghese N."/>
            <person name="Submissions S."/>
        </authorList>
    </citation>
    <scope>NUCLEOTIDE SEQUENCE [LARGE SCALE GENOMIC DNA]</scope>
    <source>
        <strain evidence="4">XBD1002</strain>
    </source>
</reference>
<accession>A0A1I3I7G1</accession>
<dbReference type="OrthoDB" id="9771666at2"/>
<dbReference type="PANTHER" id="PTHR22946:SF9">
    <property type="entry name" value="POLYKETIDE TRANSFERASE AF380"/>
    <property type="match status" value="1"/>
</dbReference>
<evidence type="ECO:0000313" key="4">
    <source>
        <dbReference type="Proteomes" id="UP000182737"/>
    </source>
</evidence>
<dbReference type="InterPro" id="IPR050261">
    <property type="entry name" value="FrsA_esterase"/>
</dbReference>
<keyword evidence="1 3" id="KW-0378">Hydrolase</keyword>
<dbReference type="SUPFAM" id="SSF53474">
    <property type="entry name" value="alpha/beta-Hydrolases"/>
    <property type="match status" value="1"/>
</dbReference>
<feature type="domain" description="Alpha/beta hydrolase fold-3" evidence="2">
    <location>
        <begin position="71"/>
        <end position="225"/>
    </location>
</feature>
<dbReference type="Proteomes" id="UP000182737">
    <property type="component" value="Unassembled WGS sequence"/>
</dbReference>
<dbReference type="RefSeq" id="WP_074929963.1">
    <property type="nucleotide sequence ID" value="NZ_FORI01000001.1"/>
</dbReference>
<dbReference type="AlphaFoldDB" id="A0A1I3I7G1"/>
<dbReference type="Pfam" id="PF07859">
    <property type="entry name" value="Abhydrolase_3"/>
    <property type="match status" value="1"/>
</dbReference>
<dbReference type="EMBL" id="FORI01000001">
    <property type="protein sequence ID" value="SFI43876.1"/>
    <property type="molecule type" value="Genomic_DNA"/>
</dbReference>
<sequence length="281" mass="31727">MINTNYLFEDPEELNPFALPDYSTLDFVSNGSHIYGEIMWPSSEVTGPKNQGRPCVIMLHGFPGTARNDDISHALCRSGCVVLVPHHRGAWGSQGKYLISNCIEDAYNLAEYAHSESFTEKYNVNPNQIFLLGHSMGANSSLNAGKKLDWIAGIIMLTPYDPTRYLNCAKEVYLRSLLEEGRILHSDGIDVIYDDVLRRREEISHPNAFEEVKDKNILVFAGKYDSVSPIEEMILPLWNKLATHKTSAVQKLVEYPTEHGLIGRRISMIREIAEFINRVIA</sequence>
<proteinExistence type="predicted"/>
<dbReference type="InterPro" id="IPR029058">
    <property type="entry name" value="AB_hydrolase_fold"/>
</dbReference>
<dbReference type="GO" id="GO:0052689">
    <property type="term" value="F:carboxylic ester hydrolase activity"/>
    <property type="evidence" value="ECO:0007669"/>
    <property type="project" value="UniProtKB-ARBA"/>
</dbReference>
<keyword evidence="4" id="KW-1185">Reference proteome</keyword>